<dbReference type="KEGG" id="cwo:Cwoe_3960"/>
<evidence type="ECO:0000256" key="2">
    <source>
        <dbReference type="ARBA" id="ARBA00023125"/>
    </source>
</evidence>
<evidence type="ECO:0000313" key="9">
    <source>
        <dbReference type="Proteomes" id="UP000008229"/>
    </source>
</evidence>
<protein>
    <recommendedName>
        <fullName evidence="5">Glycerol operon regulatory protein</fullName>
    </recommendedName>
</protein>
<comment type="function">
    <text evidence="4">May be an activator protein for the gylABX operon.</text>
</comment>
<keyword evidence="9" id="KW-1185">Reference proteome</keyword>
<feature type="domain" description="IclR-ED" evidence="7">
    <location>
        <begin position="71"/>
        <end position="254"/>
    </location>
</feature>
<sequence>MSAGSGGGTVRTAARVVAVLDLLAKHGPLRLSDVARQLELPKSSAHGLLHTLSLSGYLEHRDDGTYGLGLRLWQVAQSYDGIERLRRLLKPVMAQLVERTGETVQLAQLDGTDVLYLEIALSPHPMKLASAVGERLPAHAAGLGKALLAALDPDDARARLSDVELVALTPHTITDVNLLMRELETIRRRGCSFDNEEALLGLRCVAMGVRDTTGGVPAALSVSIPTPRYSRAVATDVRSALDDAVADASRRLGAA</sequence>
<dbReference type="PROSITE" id="PS51078">
    <property type="entry name" value="ICLR_ED"/>
    <property type="match status" value="1"/>
</dbReference>
<keyword evidence="3" id="KW-0804">Transcription</keyword>
<dbReference type="SUPFAM" id="SSF46785">
    <property type="entry name" value="Winged helix' DNA-binding domain"/>
    <property type="match status" value="1"/>
</dbReference>
<dbReference type="FunFam" id="1.10.10.10:FF:000056">
    <property type="entry name" value="IclR family transcriptional regulator"/>
    <property type="match status" value="1"/>
</dbReference>
<dbReference type="PANTHER" id="PTHR30136">
    <property type="entry name" value="HELIX-TURN-HELIX TRANSCRIPTIONAL REGULATOR, ICLR FAMILY"/>
    <property type="match status" value="1"/>
</dbReference>
<dbReference type="SMART" id="SM00346">
    <property type="entry name" value="HTH_ICLR"/>
    <property type="match status" value="1"/>
</dbReference>
<evidence type="ECO:0000259" key="7">
    <source>
        <dbReference type="PROSITE" id="PS51078"/>
    </source>
</evidence>
<accession>D3F3L2</accession>
<dbReference type="RefSeq" id="WP_012935428.1">
    <property type="nucleotide sequence ID" value="NC_013739.1"/>
</dbReference>
<evidence type="ECO:0000313" key="8">
    <source>
        <dbReference type="EMBL" id="ADB52377.1"/>
    </source>
</evidence>
<evidence type="ECO:0000256" key="5">
    <source>
        <dbReference type="ARBA" id="ARBA00070406"/>
    </source>
</evidence>
<organism evidence="8 9">
    <name type="scientific">Conexibacter woesei (strain DSM 14684 / CCUG 47730 / CIP 108061 / JCM 11494 / NBRC 100937 / ID131577)</name>
    <dbReference type="NCBI Taxonomy" id="469383"/>
    <lineage>
        <taxon>Bacteria</taxon>
        <taxon>Bacillati</taxon>
        <taxon>Actinomycetota</taxon>
        <taxon>Thermoleophilia</taxon>
        <taxon>Solirubrobacterales</taxon>
        <taxon>Conexibacteraceae</taxon>
        <taxon>Conexibacter</taxon>
    </lineage>
</organism>
<dbReference type="InterPro" id="IPR029016">
    <property type="entry name" value="GAF-like_dom_sf"/>
</dbReference>
<dbReference type="STRING" id="469383.Cwoe_3960"/>
<feature type="domain" description="HTH iclR-type" evidence="6">
    <location>
        <begin position="10"/>
        <end position="70"/>
    </location>
</feature>
<proteinExistence type="predicted"/>
<name>D3F3L2_CONWI</name>
<dbReference type="InterPro" id="IPR014757">
    <property type="entry name" value="Tscrpt_reg_IclR_C"/>
</dbReference>
<dbReference type="Gene3D" id="1.10.10.10">
    <property type="entry name" value="Winged helix-like DNA-binding domain superfamily/Winged helix DNA-binding domain"/>
    <property type="match status" value="1"/>
</dbReference>
<dbReference type="InterPro" id="IPR050707">
    <property type="entry name" value="HTH_MetabolicPath_Reg"/>
</dbReference>
<dbReference type="InterPro" id="IPR005471">
    <property type="entry name" value="Tscrpt_reg_IclR_N"/>
</dbReference>
<dbReference type="PANTHER" id="PTHR30136:SF24">
    <property type="entry name" value="HTH-TYPE TRANSCRIPTIONAL REPRESSOR ALLR"/>
    <property type="match status" value="1"/>
</dbReference>
<gene>
    <name evidence="8" type="ordered locus">Cwoe_3960</name>
</gene>
<dbReference type="SUPFAM" id="SSF55781">
    <property type="entry name" value="GAF domain-like"/>
    <property type="match status" value="1"/>
</dbReference>
<reference evidence="8 9" key="1">
    <citation type="journal article" date="2010" name="Stand. Genomic Sci.">
        <title>Complete genome sequence of Conexibacter woesei type strain (ID131577).</title>
        <authorList>
            <person name="Pukall R."/>
            <person name="Lapidus A."/>
            <person name="Glavina Del Rio T."/>
            <person name="Copeland A."/>
            <person name="Tice H."/>
            <person name="Cheng J.-F."/>
            <person name="Lucas S."/>
            <person name="Chen F."/>
            <person name="Nolan M."/>
            <person name="Bruce D."/>
            <person name="Goodwin L."/>
            <person name="Pitluck S."/>
            <person name="Mavromatis K."/>
            <person name="Ivanova N."/>
            <person name="Ovchinnikova G."/>
            <person name="Pati A."/>
            <person name="Chen A."/>
            <person name="Palaniappan K."/>
            <person name="Land M."/>
            <person name="Hauser L."/>
            <person name="Chang Y.-J."/>
            <person name="Jeffries C.D."/>
            <person name="Chain P."/>
            <person name="Meincke L."/>
            <person name="Sims D."/>
            <person name="Brettin T."/>
            <person name="Detter J.C."/>
            <person name="Rohde M."/>
            <person name="Goeker M."/>
            <person name="Bristow J."/>
            <person name="Eisen J.A."/>
            <person name="Markowitz V."/>
            <person name="Kyrpides N.C."/>
            <person name="Klenk H.-P."/>
            <person name="Hugenholtz P."/>
        </authorList>
    </citation>
    <scope>NUCLEOTIDE SEQUENCE [LARGE SCALE GENOMIC DNA]</scope>
    <source>
        <strain evidence="9">DSM 14684 / CIP 108061 / JCM 11494 / NBRC 100937 / ID131577</strain>
    </source>
</reference>
<dbReference type="PROSITE" id="PS51077">
    <property type="entry name" value="HTH_ICLR"/>
    <property type="match status" value="1"/>
</dbReference>
<evidence type="ECO:0000256" key="3">
    <source>
        <dbReference type="ARBA" id="ARBA00023163"/>
    </source>
</evidence>
<reference evidence="9" key="2">
    <citation type="submission" date="2010-01" db="EMBL/GenBank/DDBJ databases">
        <title>The complete genome of Conexibacter woesei DSM 14684.</title>
        <authorList>
            <consortium name="US DOE Joint Genome Institute (JGI-PGF)"/>
            <person name="Lucas S."/>
            <person name="Copeland A."/>
            <person name="Lapidus A."/>
            <person name="Glavina del Rio T."/>
            <person name="Dalin E."/>
            <person name="Tice H."/>
            <person name="Bruce D."/>
            <person name="Goodwin L."/>
            <person name="Pitluck S."/>
            <person name="Kyrpides N."/>
            <person name="Mavromatis K."/>
            <person name="Ivanova N."/>
            <person name="Mikhailova N."/>
            <person name="Chertkov O."/>
            <person name="Brettin T."/>
            <person name="Detter J.C."/>
            <person name="Han C."/>
            <person name="Larimer F."/>
            <person name="Land M."/>
            <person name="Hauser L."/>
            <person name="Markowitz V."/>
            <person name="Cheng J.-F."/>
            <person name="Hugenholtz P."/>
            <person name="Woyke T."/>
            <person name="Wu D."/>
            <person name="Pukall R."/>
            <person name="Steenblock K."/>
            <person name="Schneider S."/>
            <person name="Klenk H.-P."/>
            <person name="Eisen J.A."/>
        </authorList>
    </citation>
    <scope>NUCLEOTIDE SEQUENCE [LARGE SCALE GENOMIC DNA]</scope>
    <source>
        <strain evidence="9">DSM 14684 / CIP 108061 / JCM 11494 / NBRC 100937 / ID131577</strain>
    </source>
</reference>
<dbReference type="GO" id="GO:0045892">
    <property type="term" value="P:negative regulation of DNA-templated transcription"/>
    <property type="evidence" value="ECO:0007669"/>
    <property type="project" value="TreeGrafter"/>
</dbReference>
<evidence type="ECO:0000256" key="4">
    <source>
        <dbReference type="ARBA" id="ARBA00058938"/>
    </source>
</evidence>
<keyword evidence="2" id="KW-0238">DNA-binding</keyword>
<dbReference type="Gene3D" id="3.30.450.40">
    <property type="match status" value="1"/>
</dbReference>
<evidence type="ECO:0000259" key="6">
    <source>
        <dbReference type="PROSITE" id="PS51077"/>
    </source>
</evidence>
<dbReference type="OrthoDB" id="7274111at2"/>
<keyword evidence="1" id="KW-0805">Transcription regulation</keyword>
<evidence type="ECO:0000256" key="1">
    <source>
        <dbReference type="ARBA" id="ARBA00023015"/>
    </source>
</evidence>
<dbReference type="Proteomes" id="UP000008229">
    <property type="component" value="Chromosome"/>
</dbReference>
<dbReference type="GO" id="GO:0003677">
    <property type="term" value="F:DNA binding"/>
    <property type="evidence" value="ECO:0007669"/>
    <property type="project" value="UniProtKB-KW"/>
</dbReference>
<dbReference type="GO" id="GO:0003700">
    <property type="term" value="F:DNA-binding transcription factor activity"/>
    <property type="evidence" value="ECO:0007669"/>
    <property type="project" value="TreeGrafter"/>
</dbReference>
<dbReference type="AlphaFoldDB" id="D3F3L2"/>
<dbReference type="InterPro" id="IPR036390">
    <property type="entry name" value="WH_DNA-bd_sf"/>
</dbReference>
<dbReference type="Pfam" id="PF09339">
    <property type="entry name" value="HTH_IclR"/>
    <property type="match status" value="1"/>
</dbReference>
<dbReference type="EMBL" id="CP001854">
    <property type="protein sequence ID" value="ADB52377.1"/>
    <property type="molecule type" value="Genomic_DNA"/>
</dbReference>
<dbReference type="Pfam" id="PF01614">
    <property type="entry name" value="IclR_C"/>
    <property type="match status" value="1"/>
</dbReference>
<dbReference type="InterPro" id="IPR036388">
    <property type="entry name" value="WH-like_DNA-bd_sf"/>
</dbReference>
<dbReference type="HOGENOM" id="CLU_062618_6_0_11"/>
<dbReference type="eggNOG" id="COG1414">
    <property type="taxonomic scope" value="Bacteria"/>
</dbReference>